<dbReference type="InterPro" id="IPR016181">
    <property type="entry name" value="Acyl_CoA_acyltransferase"/>
</dbReference>
<reference evidence="2 3" key="1">
    <citation type="submission" date="2016-12" db="EMBL/GenBank/DDBJ databases">
        <title>Amycolatopsis keratiniphila subsp. keratiniphila genome sequencing and assembly.</title>
        <authorList>
            <person name="Mayilraj S."/>
            <person name="Kaur N."/>
        </authorList>
    </citation>
    <scope>NUCLEOTIDE SEQUENCE [LARGE SCALE GENOMIC DNA]</scope>
    <source>
        <strain evidence="2 3">DSM 44409</strain>
    </source>
</reference>
<dbReference type="PROSITE" id="PS51186">
    <property type="entry name" value="GNAT"/>
    <property type="match status" value="1"/>
</dbReference>
<name>A0A1W2LV76_9PSEU</name>
<proteinExistence type="predicted"/>
<evidence type="ECO:0000259" key="1">
    <source>
        <dbReference type="PROSITE" id="PS51186"/>
    </source>
</evidence>
<comment type="caution">
    <text evidence="2">The sequence shown here is derived from an EMBL/GenBank/DDBJ whole genome shotgun (WGS) entry which is preliminary data.</text>
</comment>
<protein>
    <recommendedName>
        <fullName evidence="1">N-acetyltransferase domain-containing protein</fullName>
    </recommendedName>
</protein>
<evidence type="ECO:0000313" key="2">
    <source>
        <dbReference type="EMBL" id="ONF69962.1"/>
    </source>
</evidence>
<dbReference type="SUPFAM" id="SSF55729">
    <property type="entry name" value="Acyl-CoA N-acyltransferases (Nat)"/>
    <property type="match status" value="1"/>
</dbReference>
<sequence>MPAFRIHPATADRFGDVATILNPSGNDRACWCLAYRAKPADYSRLRGDERAEHVRALCAADPAPGVLAYDGAVPVGWCGVGPRAHLHRMTRSRTMPPIDDVPAWTVVCFVVRAGHRRKGVAHALLAGAVSYARSHGAPVIEGYPVDPGEGRINSSAAHVGTIGLFAAAGFELVAETQARSDRKPRWLMRLDLRDSSGGARPALPREVAKATFATLNVAKAAFATRSTRPNRTSIATD</sequence>
<dbReference type="Gene3D" id="3.40.630.30">
    <property type="match status" value="1"/>
</dbReference>
<evidence type="ECO:0000313" key="3">
    <source>
        <dbReference type="Proteomes" id="UP000076660"/>
    </source>
</evidence>
<gene>
    <name evidence="2" type="ORF">AVR91_0216990</name>
</gene>
<dbReference type="AlphaFoldDB" id="A0A1W2LV76"/>
<organism evidence="2 3">
    <name type="scientific">Amycolatopsis keratiniphila subsp. keratiniphila</name>
    <dbReference type="NCBI Taxonomy" id="227715"/>
    <lineage>
        <taxon>Bacteria</taxon>
        <taxon>Bacillati</taxon>
        <taxon>Actinomycetota</taxon>
        <taxon>Actinomycetes</taxon>
        <taxon>Pseudonocardiales</taxon>
        <taxon>Pseudonocardiaceae</taxon>
        <taxon>Amycolatopsis</taxon>
        <taxon>Amycolatopsis japonica group</taxon>
    </lineage>
</organism>
<feature type="domain" description="N-acetyltransferase" evidence="1">
    <location>
        <begin position="4"/>
        <end position="193"/>
    </location>
</feature>
<dbReference type="Pfam" id="PF00583">
    <property type="entry name" value="Acetyltransf_1"/>
    <property type="match status" value="1"/>
</dbReference>
<dbReference type="GO" id="GO:0016747">
    <property type="term" value="F:acyltransferase activity, transferring groups other than amino-acyl groups"/>
    <property type="evidence" value="ECO:0007669"/>
    <property type="project" value="InterPro"/>
</dbReference>
<dbReference type="InterPro" id="IPR000182">
    <property type="entry name" value="GNAT_dom"/>
</dbReference>
<dbReference type="RefSeq" id="WP_063823105.1">
    <property type="nucleotide sequence ID" value="NZ_LQMT02000017.1"/>
</dbReference>
<dbReference type="EMBL" id="LQMT02000017">
    <property type="protein sequence ID" value="ONF69962.1"/>
    <property type="molecule type" value="Genomic_DNA"/>
</dbReference>
<dbReference type="CDD" id="cd04301">
    <property type="entry name" value="NAT_SF"/>
    <property type="match status" value="1"/>
</dbReference>
<accession>A0A1W2LV76</accession>
<dbReference type="Proteomes" id="UP000076660">
    <property type="component" value="Unassembled WGS sequence"/>
</dbReference>